<dbReference type="GO" id="GO:0006811">
    <property type="term" value="P:monoatomic ion transport"/>
    <property type="evidence" value="ECO:0007669"/>
    <property type="project" value="UniProtKB-KW"/>
</dbReference>
<accession>A0AB39HJH0</accession>
<dbReference type="EMBL" id="CP162602">
    <property type="protein sequence ID" value="XDK26436.1"/>
    <property type="molecule type" value="Genomic_DNA"/>
</dbReference>
<evidence type="ECO:0000256" key="6">
    <source>
        <dbReference type="ARBA" id="ARBA00023065"/>
    </source>
</evidence>
<dbReference type="GO" id="GO:0015288">
    <property type="term" value="F:porin activity"/>
    <property type="evidence" value="ECO:0007669"/>
    <property type="project" value="UniProtKB-KW"/>
</dbReference>
<comment type="similarity">
    <text evidence="2">Belongs to the porin LamB (TC 1.B.3) family.</text>
</comment>
<dbReference type="InterPro" id="IPR003192">
    <property type="entry name" value="Porin_LamB"/>
</dbReference>
<keyword evidence="6" id="KW-0406">Ion transport</keyword>
<dbReference type="Pfam" id="PF02264">
    <property type="entry name" value="LamB"/>
    <property type="match status" value="1"/>
</dbReference>
<evidence type="ECO:0000256" key="5">
    <source>
        <dbReference type="ARBA" id="ARBA00022692"/>
    </source>
</evidence>
<dbReference type="PANTHER" id="PTHR38762:SF1">
    <property type="entry name" value="CRYPTIC OUTER MEMBRANE PORIN BGLH-RELATED"/>
    <property type="match status" value="1"/>
</dbReference>
<keyword evidence="9" id="KW-0998">Cell outer membrane</keyword>
<organism evidence="11">
    <name type="scientific">Vibrio sp. HB236076</name>
    <dbReference type="NCBI Taxonomy" id="3232307"/>
    <lineage>
        <taxon>Bacteria</taxon>
        <taxon>Pseudomonadati</taxon>
        <taxon>Pseudomonadota</taxon>
        <taxon>Gammaproteobacteria</taxon>
        <taxon>Vibrionales</taxon>
        <taxon>Vibrionaceae</taxon>
        <taxon>Vibrio</taxon>
    </lineage>
</organism>
<evidence type="ECO:0000256" key="9">
    <source>
        <dbReference type="ARBA" id="ARBA00023237"/>
    </source>
</evidence>
<dbReference type="InterPro" id="IPR036998">
    <property type="entry name" value="Porin_LamB_sf"/>
</dbReference>
<dbReference type="SUPFAM" id="SSF56935">
    <property type="entry name" value="Porins"/>
    <property type="match status" value="1"/>
</dbReference>
<dbReference type="AlphaFoldDB" id="A0AB39HJH0"/>
<reference evidence="11" key="1">
    <citation type="submission" date="2024-07" db="EMBL/GenBank/DDBJ databases">
        <title>Genome Analysis of a Potential Novel Vibrio Species Secreting pH- and Thermo-stable Alginate Lyase and its Application in Producing Alginate Oligosaccharides.</title>
        <authorList>
            <person name="Huang H."/>
            <person name="Bao K."/>
        </authorList>
    </citation>
    <scope>NUCLEOTIDE SEQUENCE</scope>
    <source>
        <strain evidence="11">HB236076</strain>
        <plasmid evidence="11">p-HB236076</plasmid>
    </source>
</reference>
<proteinExistence type="inferred from homology"/>
<protein>
    <submittedName>
        <fullName evidence="11">Carbohydrate porin</fullName>
    </submittedName>
</protein>
<evidence type="ECO:0000256" key="3">
    <source>
        <dbReference type="ARBA" id="ARBA00022448"/>
    </source>
</evidence>
<dbReference type="GO" id="GO:0009279">
    <property type="term" value="C:cell outer membrane"/>
    <property type="evidence" value="ECO:0007669"/>
    <property type="project" value="UniProtKB-SubCell"/>
</dbReference>
<keyword evidence="7" id="KW-0626">Porin</keyword>
<dbReference type="PANTHER" id="PTHR38762">
    <property type="entry name" value="CRYPTIC OUTER MEMBRANE PORIN BGLH-RELATED"/>
    <property type="match status" value="1"/>
</dbReference>
<comment type="subcellular location">
    <subcellularLocation>
        <location evidence="1">Cell outer membrane</location>
        <topology evidence="1">Multi-pass membrane protein</topology>
    </subcellularLocation>
</comment>
<name>A0AB39HJH0_9VIBR</name>
<dbReference type="Gene3D" id="2.40.170.10">
    <property type="entry name" value="Porin, LamB type"/>
    <property type="match status" value="1"/>
</dbReference>
<evidence type="ECO:0000256" key="1">
    <source>
        <dbReference type="ARBA" id="ARBA00004571"/>
    </source>
</evidence>
<dbReference type="GO" id="GO:0015144">
    <property type="term" value="F:carbohydrate transmembrane transporter activity"/>
    <property type="evidence" value="ECO:0007669"/>
    <property type="project" value="TreeGrafter"/>
</dbReference>
<evidence type="ECO:0000256" key="2">
    <source>
        <dbReference type="ARBA" id="ARBA00007055"/>
    </source>
</evidence>
<dbReference type="GO" id="GO:0046930">
    <property type="term" value="C:pore complex"/>
    <property type="evidence" value="ECO:0007669"/>
    <property type="project" value="UniProtKB-KW"/>
</dbReference>
<dbReference type="InterPro" id="IPR050286">
    <property type="entry name" value="G_neg_Bact_CarbUptk_Porin"/>
</dbReference>
<evidence type="ECO:0000256" key="10">
    <source>
        <dbReference type="SAM" id="SignalP"/>
    </source>
</evidence>
<evidence type="ECO:0000256" key="8">
    <source>
        <dbReference type="ARBA" id="ARBA00023136"/>
    </source>
</evidence>
<evidence type="ECO:0000313" key="11">
    <source>
        <dbReference type="EMBL" id="XDK26436.1"/>
    </source>
</evidence>
<keyword evidence="11" id="KW-0614">Plasmid</keyword>
<keyword evidence="10" id="KW-0732">Signal</keyword>
<dbReference type="GO" id="GO:0015774">
    <property type="term" value="P:polysaccharide transport"/>
    <property type="evidence" value="ECO:0007669"/>
    <property type="project" value="TreeGrafter"/>
</dbReference>
<evidence type="ECO:0000256" key="4">
    <source>
        <dbReference type="ARBA" id="ARBA00022452"/>
    </source>
</evidence>
<keyword evidence="5" id="KW-0812">Transmembrane</keyword>
<gene>
    <name evidence="11" type="ORF">AB0763_15425</name>
</gene>
<dbReference type="RefSeq" id="WP_306099327.1">
    <property type="nucleotide sequence ID" value="NZ_CP162602.1"/>
</dbReference>
<feature type="signal peptide" evidence="10">
    <location>
        <begin position="1"/>
        <end position="25"/>
    </location>
</feature>
<sequence>MKTKKTALSLMIACTSLSYVHPSVAAVDETFEFHGYFRSGTLSSSTDDWERSTWAGVTKEMVGRLGVEADNDFSISLSKKWVLDNGKSVKVTVGEEDNTDSYSASDFPDAYLEYEGVLDSGILWAGKRSYAKDENYIFMTDFFYIDYSGTGAGVIDYQVGDAKVDFAYIASDRTEDEDYNLTRDLDTNNILHTVHLGVDWGTWKLDGSLKYMHDNQSYTSGTDGYWDDYNSVWVEAVDAYYTKYTDRGADLSLTYSRDDFFWIPGNGFSKIIAQGGIGLGSQQLLGGTLTTYNAYRPGSVTKGGVSGAATMANNYTNDTSARLLFWGGYFFDNGINVFPSIQAQYNDHAEDNIYDYWFSAMVRPTFPVSENFYIQSEIGYAYKNWNGGTWFEKKITVAPTVVMGVGQGIAPEIRFVASYLPEANDGDGDTIVGIQADVSW</sequence>
<geneLocation type="plasmid" evidence="11">
    <name>p-HB236076</name>
</geneLocation>
<evidence type="ECO:0000256" key="7">
    <source>
        <dbReference type="ARBA" id="ARBA00023114"/>
    </source>
</evidence>
<keyword evidence="8" id="KW-0472">Membrane</keyword>
<feature type="chain" id="PRO_5044238998" evidence="10">
    <location>
        <begin position="26"/>
        <end position="440"/>
    </location>
</feature>
<keyword evidence="4" id="KW-1134">Transmembrane beta strand</keyword>
<keyword evidence="3" id="KW-0813">Transport</keyword>
<dbReference type="KEGG" id="vih:AB0763_15425"/>